<dbReference type="AlphaFoldDB" id="F4KT64"/>
<feature type="domain" description="PPM-type phosphatase" evidence="1">
    <location>
        <begin position="16"/>
        <end position="208"/>
    </location>
</feature>
<evidence type="ECO:0000313" key="2">
    <source>
        <dbReference type="EMBL" id="AEE51121.1"/>
    </source>
</evidence>
<gene>
    <name evidence="2" type="ordered locus">Halhy_3262</name>
</gene>
<dbReference type="Pfam" id="PF13672">
    <property type="entry name" value="PP2C_2"/>
    <property type="match status" value="1"/>
</dbReference>
<protein>
    <recommendedName>
        <fullName evidence="1">PPM-type phosphatase domain-containing protein</fullName>
    </recommendedName>
</protein>
<dbReference type="Gene3D" id="3.60.40.10">
    <property type="entry name" value="PPM-type phosphatase domain"/>
    <property type="match status" value="1"/>
</dbReference>
<proteinExistence type="predicted"/>
<dbReference type="Proteomes" id="UP000008461">
    <property type="component" value="Chromosome"/>
</dbReference>
<dbReference type="KEGG" id="hhy:Halhy_3262"/>
<dbReference type="InterPro" id="IPR001932">
    <property type="entry name" value="PPM-type_phosphatase-like_dom"/>
</dbReference>
<dbReference type="InterPro" id="IPR036457">
    <property type="entry name" value="PPM-type-like_dom_sf"/>
</dbReference>
<dbReference type="EMBL" id="CP002691">
    <property type="protein sequence ID" value="AEE51121.1"/>
    <property type="molecule type" value="Genomic_DNA"/>
</dbReference>
<accession>F4KT64</accession>
<dbReference type="eggNOG" id="COG2208">
    <property type="taxonomic scope" value="Bacteria"/>
</dbReference>
<dbReference type="RefSeq" id="WP_013765662.1">
    <property type="nucleotide sequence ID" value="NC_015510.1"/>
</dbReference>
<evidence type="ECO:0000259" key="1">
    <source>
        <dbReference type="Pfam" id="PF13672"/>
    </source>
</evidence>
<dbReference type="HOGENOM" id="CLU_1141624_0_0_10"/>
<keyword evidence="3" id="KW-1185">Reference proteome</keyword>
<sequence>MKMFQTLCIGQHHVNHCEDYTVCASLGTQRWLFAVLDGCTMGRESFFASALCGKILHKIALERSHLSLKQATETNLVLELKAITQRLFNELNQIKHLLLLDKYDLLSTLVLLIWDGVQNQGEVLVVGDGVVQQDGVLHWFEQNNQPDYLGYHLEEDFEQWFLAQKQRLSISGFTNLSICSDGIFTFMPFDDQVYTSAPDPVQYLLEDRNFVQQNNMLDKKLRLLEKEYGLKPADDVAIVRLINE</sequence>
<organism evidence="2 3">
    <name type="scientific">Haliscomenobacter hydrossis (strain ATCC 27775 / DSM 1100 / LMG 10767 / O)</name>
    <dbReference type="NCBI Taxonomy" id="760192"/>
    <lineage>
        <taxon>Bacteria</taxon>
        <taxon>Pseudomonadati</taxon>
        <taxon>Bacteroidota</taxon>
        <taxon>Saprospiria</taxon>
        <taxon>Saprospirales</taxon>
        <taxon>Haliscomenobacteraceae</taxon>
        <taxon>Haliscomenobacter</taxon>
    </lineage>
</organism>
<dbReference type="OrthoDB" id="654410at2"/>
<reference evidence="2 3" key="1">
    <citation type="journal article" date="2011" name="Stand. Genomic Sci.">
        <title>Complete genome sequence of Haliscomenobacter hydrossis type strain (O).</title>
        <authorList>
            <consortium name="US DOE Joint Genome Institute (JGI-PGF)"/>
            <person name="Daligault H."/>
            <person name="Lapidus A."/>
            <person name="Zeytun A."/>
            <person name="Nolan M."/>
            <person name="Lucas S."/>
            <person name="Del Rio T.G."/>
            <person name="Tice H."/>
            <person name="Cheng J.F."/>
            <person name="Tapia R."/>
            <person name="Han C."/>
            <person name="Goodwin L."/>
            <person name="Pitluck S."/>
            <person name="Liolios K."/>
            <person name="Pagani I."/>
            <person name="Ivanova N."/>
            <person name="Huntemann M."/>
            <person name="Mavromatis K."/>
            <person name="Mikhailova N."/>
            <person name="Pati A."/>
            <person name="Chen A."/>
            <person name="Palaniappan K."/>
            <person name="Land M."/>
            <person name="Hauser L."/>
            <person name="Brambilla E.M."/>
            <person name="Rohde M."/>
            <person name="Verbarg S."/>
            <person name="Goker M."/>
            <person name="Bristow J."/>
            <person name="Eisen J.A."/>
            <person name="Markowitz V."/>
            <person name="Hugenholtz P."/>
            <person name="Kyrpides N.C."/>
            <person name="Klenk H.P."/>
            <person name="Woyke T."/>
        </authorList>
    </citation>
    <scope>NUCLEOTIDE SEQUENCE [LARGE SCALE GENOMIC DNA]</scope>
    <source>
        <strain evidence="3">ATCC 27775 / DSM 1100 / LMG 10767 / O</strain>
    </source>
</reference>
<reference key="2">
    <citation type="submission" date="2011-04" db="EMBL/GenBank/DDBJ databases">
        <title>Complete sequence of chromosome of Haliscomenobacter hydrossis DSM 1100.</title>
        <authorList>
            <consortium name="US DOE Joint Genome Institute (JGI-PGF)"/>
            <person name="Lucas S."/>
            <person name="Han J."/>
            <person name="Lapidus A."/>
            <person name="Bruce D."/>
            <person name="Goodwin L."/>
            <person name="Pitluck S."/>
            <person name="Peters L."/>
            <person name="Kyrpides N."/>
            <person name="Mavromatis K."/>
            <person name="Ivanova N."/>
            <person name="Ovchinnikova G."/>
            <person name="Pagani I."/>
            <person name="Daligault H."/>
            <person name="Detter J.C."/>
            <person name="Han C."/>
            <person name="Land M."/>
            <person name="Hauser L."/>
            <person name="Markowitz V."/>
            <person name="Cheng J.-F."/>
            <person name="Hugenholtz P."/>
            <person name="Woyke T."/>
            <person name="Wu D."/>
            <person name="Verbarg S."/>
            <person name="Frueling A."/>
            <person name="Brambilla E."/>
            <person name="Klenk H.-P."/>
            <person name="Eisen J.A."/>
        </authorList>
    </citation>
    <scope>NUCLEOTIDE SEQUENCE</scope>
    <source>
        <strain>DSM 1100</strain>
    </source>
</reference>
<dbReference type="STRING" id="760192.Halhy_3262"/>
<dbReference type="SUPFAM" id="SSF81606">
    <property type="entry name" value="PP2C-like"/>
    <property type="match status" value="1"/>
</dbReference>
<evidence type="ECO:0000313" key="3">
    <source>
        <dbReference type="Proteomes" id="UP000008461"/>
    </source>
</evidence>
<name>F4KT64_HALH1</name>